<feature type="compositionally biased region" description="Basic and acidic residues" evidence="2">
    <location>
        <begin position="425"/>
        <end position="437"/>
    </location>
</feature>
<dbReference type="OrthoDB" id="2383663at2759"/>
<gene>
    <name evidence="3" type="ORF">KI688_002335</name>
</gene>
<dbReference type="InterPro" id="IPR000100">
    <property type="entry name" value="RNase_P"/>
</dbReference>
<proteinExistence type="predicted"/>
<evidence type="ECO:0000256" key="2">
    <source>
        <dbReference type="SAM" id="MobiDB-lite"/>
    </source>
</evidence>
<dbReference type="AlphaFoldDB" id="A0A9P7XPX8"/>
<evidence type="ECO:0000256" key="1">
    <source>
        <dbReference type="ARBA" id="ARBA00022884"/>
    </source>
</evidence>
<comment type="caution">
    <text evidence="3">The sequence shown here is derived from an EMBL/GenBank/DDBJ whole genome shotgun (WGS) entry which is preliminary data.</text>
</comment>
<feature type="compositionally biased region" description="Polar residues" evidence="2">
    <location>
        <begin position="207"/>
        <end position="216"/>
    </location>
</feature>
<dbReference type="Pfam" id="PF00825">
    <property type="entry name" value="Ribonuclease_P"/>
    <property type="match status" value="1"/>
</dbReference>
<feature type="compositionally biased region" description="Basic and acidic residues" evidence="2">
    <location>
        <begin position="56"/>
        <end position="66"/>
    </location>
</feature>
<keyword evidence="1" id="KW-0694">RNA-binding</keyword>
<dbReference type="GO" id="GO:0008033">
    <property type="term" value="P:tRNA processing"/>
    <property type="evidence" value="ECO:0007669"/>
    <property type="project" value="InterPro"/>
</dbReference>
<feature type="region of interest" description="Disordered" evidence="2">
    <location>
        <begin position="347"/>
        <end position="368"/>
    </location>
</feature>
<feature type="compositionally biased region" description="Basic and acidic residues" evidence="2">
    <location>
        <begin position="402"/>
        <end position="412"/>
    </location>
</feature>
<organism evidence="3 4">
    <name type="scientific">Linnemannia hyalina</name>
    <dbReference type="NCBI Taxonomy" id="64524"/>
    <lineage>
        <taxon>Eukaryota</taxon>
        <taxon>Fungi</taxon>
        <taxon>Fungi incertae sedis</taxon>
        <taxon>Mucoromycota</taxon>
        <taxon>Mortierellomycotina</taxon>
        <taxon>Mortierellomycetes</taxon>
        <taxon>Mortierellales</taxon>
        <taxon>Mortierellaceae</taxon>
        <taxon>Linnemannia</taxon>
    </lineage>
</organism>
<dbReference type="GO" id="GO:0004526">
    <property type="term" value="F:ribonuclease P activity"/>
    <property type="evidence" value="ECO:0007669"/>
    <property type="project" value="InterPro"/>
</dbReference>
<dbReference type="Proteomes" id="UP000707451">
    <property type="component" value="Unassembled WGS sequence"/>
</dbReference>
<name>A0A9P7XPX8_9FUNG</name>
<dbReference type="Gene3D" id="3.30.230.10">
    <property type="match status" value="1"/>
</dbReference>
<evidence type="ECO:0000313" key="3">
    <source>
        <dbReference type="EMBL" id="KAG9065016.1"/>
    </source>
</evidence>
<feature type="region of interest" description="Disordered" evidence="2">
    <location>
        <begin position="1"/>
        <end position="111"/>
    </location>
</feature>
<evidence type="ECO:0000313" key="4">
    <source>
        <dbReference type="Proteomes" id="UP000707451"/>
    </source>
</evidence>
<feature type="compositionally biased region" description="Low complexity" evidence="2">
    <location>
        <begin position="347"/>
        <end position="364"/>
    </location>
</feature>
<protein>
    <submittedName>
        <fullName evidence="3">Uncharacterized protein</fullName>
    </submittedName>
</protein>
<feature type="compositionally biased region" description="Basic and acidic residues" evidence="2">
    <location>
        <begin position="87"/>
        <end position="100"/>
    </location>
</feature>
<feature type="compositionally biased region" description="Basic and acidic residues" evidence="2">
    <location>
        <begin position="1"/>
        <end position="11"/>
    </location>
</feature>
<sequence length="437" mass="49033">MVADQCIKEPLPESQIETTSREPSRSVPVAPPPHANRTREHTAATTERLYRPGYKNAEKHADRILRADFMMASTSPHTAGPGSTTRRSSDDTSGKQEPRRSNSASPAAEHLYPTNFRTVPDTERIESADKEGVQRLFTKRSGTRTVQTDAFSLKSARMTFFEPPVPNVPKFVEKAMEEYNQAMAAYRLNQHKLNKTTEKSTGKDATTDSITPSTVTEAPLPIPKPSPFIRQYSLRNLRHYPATIDAPHPPYRVVYVISKKVVSKLAIHRNLCRKKLSAAVEAVFREYARPGYEFMFFAKQQCVTTSQMDLEKMLIKTLMDPNLYADTASRDKGRYATPARPFGQVAATTATATSSLQPSPSTTQDSEVAKKSAVKIRWKNNQPPLKWNWWKHALPNPLGRTRQPDEYLDMHCPKPPGDENTVNSAEHENAPSAESKK</sequence>
<feature type="region of interest" description="Disordered" evidence="2">
    <location>
        <begin position="398"/>
        <end position="437"/>
    </location>
</feature>
<dbReference type="InterPro" id="IPR014721">
    <property type="entry name" value="Ribsml_uS5_D2-typ_fold_subgr"/>
</dbReference>
<accession>A0A9P7XPX8</accession>
<feature type="region of interest" description="Disordered" evidence="2">
    <location>
        <begin position="193"/>
        <end position="218"/>
    </location>
</feature>
<reference evidence="3" key="1">
    <citation type="submission" date="2021-06" db="EMBL/GenBank/DDBJ databases">
        <title>Genome Sequence of Mortierella hyaline Strain SCG-10, a Cold-Adapted, Nitrate-Reducing Fungus Isolated from Soil in Minnesota, USA.</title>
        <authorList>
            <person name="Aldossari N."/>
        </authorList>
    </citation>
    <scope>NUCLEOTIDE SEQUENCE</scope>
    <source>
        <strain evidence="3">SCG-10</strain>
    </source>
</reference>
<keyword evidence="4" id="KW-1185">Reference proteome</keyword>
<dbReference type="GO" id="GO:0000049">
    <property type="term" value="F:tRNA binding"/>
    <property type="evidence" value="ECO:0007669"/>
    <property type="project" value="InterPro"/>
</dbReference>
<feature type="compositionally biased region" description="Basic and acidic residues" evidence="2">
    <location>
        <begin position="195"/>
        <end position="206"/>
    </location>
</feature>
<dbReference type="EMBL" id="JAHRHY010000012">
    <property type="protein sequence ID" value="KAG9065016.1"/>
    <property type="molecule type" value="Genomic_DNA"/>
</dbReference>